<feature type="transmembrane region" description="Helical" evidence="6">
    <location>
        <begin position="318"/>
        <end position="340"/>
    </location>
</feature>
<evidence type="ECO:0000313" key="8">
    <source>
        <dbReference type="Proteomes" id="UP001205843"/>
    </source>
</evidence>
<evidence type="ECO:0000313" key="7">
    <source>
        <dbReference type="EMBL" id="MCP1675778.1"/>
    </source>
</evidence>
<protein>
    <submittedName>
        <fullName evidence="7">O-antigen/teichoic acid export membrane protein</fullName>
    </submittedName>
</protein>
<evidence type="ECO:0000256" key="4">
    <source>
        <dbReference type="ARBA" id="ARBA00022989"/>
    </source>
</evidence>
<evidence type="ECO:0000256" key="6">
    <source>
        <dbReference type="SAM" id="Phobius"/>
    </source>
</evidence>
<dbReference type="Proteomes" id="UP001205843">
    <property type="component" value="Unassembled WGS sequence"/>
</dbReference>
<organism evidence="7 8">
    <name type="scientific">Natronocella acetinitrilica</name>
    <dbReference type="NCBI Taxonomy" id="414046"/>
    <lineage>
        <taxon>Bacteria</taxon>
        <taxon>Pseudomonadati</taxon>
        <taxon>Pseudomonadota</taxon>
        <taxon>Gammaproteobacteria</taxon>
        <taxon>Chromatiales</taxon>
        <taxon>Ectothiorhodospiraceae</taxon>
        <taxon>Natronocella</taxon>
    </lineage>
</organism>
<keyword evidence="3 6" id="KW-0812">Transmembrane</keyword>
<comment type="subcellular location">
    <subcellularLocation>
        <location evidence="1">Cell membrane</location>
        <topology evidence="1">Multi-pass membrane protein</topology>
    </subcellularLocation>
</comment>
<gene>
    <name evidence="7" type="ORF">J2T57_002933</name>
</gene>
<feature type="transmembrane region" description="Helical" evidence="6">
    <location>
        <begin position="470"/>
        <end position="490"/>
    </location>
</feature>
<feature type="transmembrane region" description="Helical" evidence="6">
    <location>
        <begin position="378"/>
        <end position="399"/>
    </location>
</feature>
<evidence type="ECO:0000256" key="3">
    <source>
        <dbReference type="ARBA" id="ARBA00022692"/>
    </source>
</evidence>
<feature type="transmembrane region" description="Helical" evidence="6">
    <location>
        <begin position="405"/>
        <end position="427"/>
    </location>
</feature>
<sequence length="522" mass="55778">MSAMPARDDRRWLRNVATSYGDLLLGGTIYVLITPFIIHHLGLEAYAVWLISHTLTFYLGMLDLGIGQAHVRFHARHVAQGRPRAALRLAGNVVPALIVAGVVAAVAAAVIGLMPLERVFSVEGGLAFDFRLVVIILGLNLLIALPASALENIYEGEQRFDIRNLRSIVLRIVAVSVQVWLLLQGYGIVALALVELCVSALRACIDLLLVSRLLPGLLRTRLSMDRRVWRRIRPFALWAFVDDLLVEGSAHIDKLLVALLLPMALVTPYALCIAVAGLLLLLAQPIAETFFPMASSLHASGRQSELARVLRTGTKATVAVAAPVAVFLLLVGESLLVFWVAELEPVLVAGLLPLVVVSFFVAAICWTPTLVLMAVNRIRLVACLTLAEIGLSVALMLILVPRLGLLGVAWAVLIAGLLVGSLFLLPAACRAANLGLVDLLASGVARVILAVGPAAVLGGTLGIMRAPFGLFDFMLIAACIATAYLPALYFGGLDAWERSLILGVLRGRSPQPALAATEVRAP</sequence>
<feature type="transmembrane region" description="Helical" evidence="6">
    <location>
        <begin position="439"/>
        <end position="464"/>
    </location>
</feature>
<feature type="transmembrane region" description="Helical" evidence="6">
    <location>
        <begin position="258"/>
        <end position="283"/>
    </location>
</feature>
<dbReference type="PANTHER" id="PTHR30250">
    <property type="entry name" value="PST FAMILY PREDICTED COLANIC ACID TRANSPORTER"/>
    <property type="match status" value="1"/>
</dbReference>
<keyword evidence="2" id="KW-1003">Cell membrane</keyword>
<name>A0AAE3G7G2_9GAMM</name>
<dbReference type="GO" id="GO:0005886">
    <property type="term" value="C:plasma membrane"/>
    <property type="evidence" value="ECO:0007669"/>
    <property type="project" value="UniProtKB-SubCell"/>
</dbReference>
<feature type="transmembrane region" description="Helical" evidence="6">
    <location>
        <begin position="132"/>
        <end position="153"/>
    </location>
</feature>
<keyword evidence="5 6" id="KW-0472">Membrane</keyword>
<feature type="transmembrane region" description="Helical" evidence="6">
    <location>
        <begin position="46"/>
        <end position="66"/>
    </location>
</feature>
<reference evidence="7" key="1">
    <citation type="submission" date="2022-03" db="EMBL/GenBank/DDBJ databases">
        <title>Genomic Encyclopedia of Type Strains, Phase III (KMG-III): the genomes of soil and plant-associated and newly described type strains.</title>
        <authorList>
            <person name="Whitman W."/>
        </authorList>
    </citation>
    <scope>NUCLEOTIDE SEQUENCE</scope>
    <source>
        <strain evidence="7">ANL 6-2</strain>
    </source>
</reference>
<comment type="caution">
    <text evidence="7">The sequence shown here is derived from an EMBL/GenBank/DDBJ whole genome shotgun (WGS) entry which is preliminary data.</text>
</comment>
<keyword evidence="4 6" id="KW-1133">Transmembrane helix</keyword>
<evidence type="ECO:0000256" key="2">
    <source>
        <dbReference type="ARBA" id="ARBA00022475"/>
    </source>
</evidence>
<dbReference type="InterPro" id="IPR050833">
    <property type="entry name" value="Poly_Biosynth_Transport"/>
</dbReference>
<proteinExistence type="predicted"/>
<evidence type="ECO:0000256" key="1">
    <source>
        <dbReference type="ARBA" id="ARBA00004651"/>
    </source>
</evidence>
<evidence type="ECO:0000256" key="5">
    <source>
        <dbReference type="ARBA" id="ARBA00023136"/>
    </source>
</evidence>
<dbReference type="AlphaFoldDB" id="A0AAE3G7G2"/>
<feature type="transmembrane region" description="Helical" evidence="6">
    <location>
        <begin position="87"/>
        <end position="112"/>
    </location>
</feature>
<dbReference type="RefSeq" id="WP_253479591.1">
    <property type="nucleotide sequence ID" value="NZ_JALJXV010000007.1"/>
</dbReference>
<feature type="transmembrane region" description="Helical" evidence="6">
    <location>
        <begin position="20"/>
        <end position="40"/>
    </location>
</feature>
<feature type="transmembrane region" description="Helical" evidence="6">
    <location>
        <begin position="346"/>
        <end position="366"/>
    </location>
</feature>
<accession>A0AAE3G7G2</accession>
<feature type="transmembrane region" description="Helical" evidence="6">
    <location>
        <begin position="165"/>
        <end position="183"/>
    </location>
</feature>
<dbReference type="PANTHER" id="PTHR30250:SF26">
    <property type="entry name" value="PSMA PROTEIN"/>
    <property type="match status" value="1"/>
</dbReference>
<keyword evidence="8" id="KW-1185">Reference proteome</keyword>
<dbReference type="EMBL" id="JALJXV010000007">
    <property type="protein sequence ID" value="MCP1675778.1"/>
    <property type="molecule type" value="Genomic_DNA"/>
</dbReference>
<dbReference type="Pfam" id="PF13440">
    <property type="entry name" value="Polysacc_synt_3"/>
    <property type="match status" value="1"/>
</dbReference>